<evidence type="ECO:0000313" key="3">
    <source>
        <dbReference type="Proteomes" id="UP000887540"/>
    </source>
</evidence>
<dbReference type="InterPro" id="IPR006202">
    <property type="entry name" value="Neur_chan_lig-bd"/>
</dbReference>
<reference evidence="4" key="1">
    <citation type="submission" date="2022-11" db="UniProtKB">
        <authorList>
            <consortium name="WormBaseParasite"/>
        </authorList>
    </citation>
    <scope>IDENTIFICATION</scope>
</reference>
<dbReference type="WBParaSite" id="ACRNAN_Path_1406.g5528.t1">
    <property type="protein sequence ID" value="ACRNAN_Path_1406.g5528.t1"/>
    <property type="gene ID" value="ACRNAN_Path_1406.g5528"/>
</dbReference>
<proteinExistence type="predicted"/>
<dbReference type="AlphaFoldDB" id="A0A914C0R6"/>
<name>A0A914C0R6_9BILA</name>
<dbReference type="GO" id="GO:0005230">
    <property type="term" value="F:extracellular ligand-gated monoatomic ion channel activity"/>
    <property type="evidence" value="ECO:0007669"/>
    <property type="project" value="InterPro"/>
</dbReference>
<accession>A0A914C0R6</accession>
<feature type="signal peptide" evidence="1">
    <location>
        <begin position="1"/>
        <end position="23"/>
    </location>
</feature>
<dbReference type="Gene3D" id="2.70.170.10">
    <property type="entry name" value="Neurotransmitter-gated ion-channel ligand-binding domain"/>
    <property type="match status" value="1"/>
</dbReference>
<dbReference type="Proteomes" id="UP000887540">
    <property type="component" value="Unplaced"/>
</dbReference>
<dbReference type="GO" id="GO:0016020">
    <property type="term" value="C:membrane"/>
    <property type="evidence" value="ECO:0007669"/>
    <property type="project" value="InterPro"/>
</dbReference>
<protein>
    <submittedName>
        <fullName evidence="4">Neurotransmitter-gated ion-channel ligand-binding domain-containing protein</fullName>
    </submittedName>
</protein>
<feature type="domain" description="Neurotransmitter-gated ion-channel ligand-binding" evidence="2">
    <location>
        <begin position="35"/>
        <end position="146"/>
    </location>
</feature>
<dbReference type="SUPFAM" id="SSF63712">
    <property type="entry name" value="Nicotinic receptor ligand binding domain-like"/>
    <property type="match status" value="1"/>
</dbReference>
<keyword evidence="3" id="KW-1185">Reference proteome</keyword>
<evidence type="ECO:0000256" key="1">
    <source>
        <dbReference type="SAM" id="SignalP"/>
    </source>
</evidence>
<keyword evidence="1" id="KW-0732">Signal</keyword>
<evidence type="ECO:0000259" key="2">
    <source>
        <dbReference type="Pfam" id="PF02931"/>
    </source>
</evidence>
<feature type="chain" id="PRO_5037249402" evidence="1">
    <location>
        <begin position="24"/>
        <end position="146"/>
    </location>
</feature>
<evidence type="ECO:0000313" key="4">
    <source>
        <dbReference type="WBParaSite" id="ACRNAN_Path_1406.g5528.t1"/>
    </source>
</evidence>
<sequence length="146" mass="17120">MTNGRGCFCLLIFLYLFIKLIRSEMLESSAINFDSLLEHSKRLPPKDFGEPFNVKLGFYVESLGNFRHTEMTFDVDLYLYLSWTDARLQHLEDDEVILVNTLEGLEKLWKPDLYFANARTSYFHEVTVPNFNLFIDRNGTVAYSTR</sequence>
<dbReference type="InterPro" id="IPR036734">
    <property type="entry name" value="Neur_chan_lig-bd_sf"/>
</dbReference>
<dbReference type="Pfam" id="PF02931">
    <property type="entry name" value="Neur_chan_LBD"/>
    <property type="match status" value="1"/>
</dbReference>
<organism evidence="3 4">
    <name type="scientific">Acrobeloides nanus</name>
    <dbReference type="NCBI Taxonomy" id="290746"/>
    <lineage>
        <taxon>Eukaryota</taxon>
        <taxon>Metazoa</taxon>
        <taxon>Ecdysozoa</taxon>
        <taxon>Nematoda</taxon>
        <taxon>Chromadorea</taxon>
        <taxon>Rhabditida</taxon>
        <taxon>Tylenchina</taxon>
        <taxon>Cephalobomorpha</taxon>
        <taxon>Cephaloboidea</taxon>
        <taxon>Cephalobidae</taxon>
        <taxon>Acrobeloides</taxon>
    </lineage>
</organism>